<dbReference type="Proteomes" id="UP000230233">
    <property type="component" value="Chromosome V"/>
</dbReference>
<comment type="caution">
    <text evidence="2">The sequence shown here is derived from an EMBL/GenBank/DDBJ whole genome shotgun (WGS) entry which is preliminary data.</text>
</comment>
<feature type="region of interest" description="Disordered" evidence="1">
    <location>
        <begin position="1"/>
        <end position="59"/>
    </location>
</feature>
<keyword evidence="3" id="KW-1185">Reference proteome</keyword>
<dbReference type="EMBL" id="PDUG01000005">
    <property type="protein sequence ID" value="PIC24060.1"/>
    <property type="molecule type" value="Genomic_DNA"/>
</dbReference>
<feature type="compositionally biased region" description="Polar residues" evidence="1">
    <location>
        <begin position="1"/>
        <end position="11"/>
    </location>
</feature>
<reference evidence="3" key="1">
    <citation type="submission" date="2017-10" db="EMBL/GenBank/DDBJ databases">
        <title>Rapid genome shrinkage in a self-fertile nematode reveals novel sperm competition proteins.</title>
        <authorList>
            <person name="Yin D."/>
            <person name="Schwarz E.M."/>
            <person name="Thomas C.G."/>
            <person name="Felde R.L."/>
            <person name="Korf I.F."/>
            <person name="Cutter A.D."/>
            <person name="Schartner C.M."/>
            <person name="Ralston E.J."/>
            <person name="Meyer B.J."/>
            <person name="Haag E.S."/>
        </authorList>
    </citation>
    <scope>NUCLEOTIDE SEQUENCE [LARGE SCALE GENOMIC DNA]</scope>
    <source>
        <strain evidence="3">JU1422</strain>
    </source>
</reference>
<gene>
    <name evidence="2" type="primary">Cnig_chr_V.g17525</name>
    <name evidence="2" type="ORF">B9Z55_017525</name>
</gene>
<protein>
    <submittedName>
        <fullName evidence="2">Uncharacterized protein</fullName>
    </submittedName>
</protein>
<evidence type="ECO:0000313" key="2">
    <source>
        <dbReference type="EMBL" id="PIC24060.1"/>
    </source>
</evidence>
<organism evidence="2 3">
    <name type="scientific">Caenorhabditis nigoni</name>
    <dbReference type="NCBI Taxonomy" id="1611254"/>
    <lineage>
        <taxon>Eukaryota</taxon>
        <taxon>Metazoa</taxon>
        <taxon>Ecdysozoa</taxon>
        <taxon>Nematoda</taxon>
        <taxon>Chromadorea</taxon>
        <taxon>Rhabditida</taxon>
        <taxon>Rhabditina</taxon>
        <taxon>Rhabditomorpha</taxon>
        <taxon>Rhabditoidea</taxon>
        <taxon>Rhabditidae</taxon>
        <taxon>Peloderinae</taxon>
        <taxon>Caenorhabditis</taxon>
    </lineage>
</organism>
<feature type="compositionally biased region" description="Polar residues" evidence="1">
    <location>
        <begin position="21"/>
        <end position="30"/>
    </location>
</feature>
<feature type="compositionally biased region" description="Basic and acidic residues" evidence="1">
    <location>
        <begin position="44"/>
        <end position="58"/>
    </location>
</feature>
<sequence length="137" mass="15520">MWIKDSTSSGCQAEDTHEDSTTLNQSTMSKESVDVKPIHSTAKRIHEQSESSNAERQRSSRFSILKIIPSCPAYQRFRIAVAQHHQVQDKFKGHQSACEFKSKAAWSPCCKVSSCHQMCQRQSYPAISGRYLVDILE</sequence>
<dbReference type="AlphaFoldDB" id="A0A2G5T9W5"/>
<evidence type="ECO:0000313" key="3">
    <source>
        <dbReference type="Proteomes" id="UP000230233"/>
    </source>
</evidence>
<proteinExistence type="predicted"/>
<accession>A0A2G5T9W5</accession>
<name>A0A2G5T9W5_9PELO</name>
<evidence type="ECO:0000256" key="1">
    <source>
        <dbReference type="SAM" id="MobiDB-lite"/>
    </source>
</evidence>